<dbReference type="EMBL" id="VCGU01000459">
    <property type="protein sequence ID" value="TRY61227.1"/>
    <property type="molecule type" value="Genomic_DNA"/>
</dbReference>
<feature type="binding site" evidence="13">
    <location>
        <position position="40"/>
    </location>
    <ligand>
        <name>Cu(2+)</name>
        <dbReference type="ChEBI" id="CHEBI:29036"/>
        <label>1</label>
        <note>catalytic</note>
    </ligand>
</feature>
<dbReference type="InterPro" id="IPR000720">
    <property type="entry name" value="PHM/PAL"/>
</dbReference>
<evidence type="ECO:0000313" key="17">
    <source>
        <dbReference type="EMBL" id="TRY61227.1"/>
    </source>
</evidence>
<dbReference type="GO" id="GO:0004504">
    <property type="term" value="F:peptidylglycine monooxygenase activity"/>
    <property type="evidence" value="ECO:0007669"/>
    <property type="project" value="UniProtKB-EC"/>
</dbReference>
<comment type="cofactor">
    <cofactor evidence="13">
        <name>Cu(2+)</name>
        <dbReference type="ChEBI" id="CHEBI:29036"/>
    </cofactor>
    <text evidence="13">Binds 2 Cu(2+) ions per subunit.</text>
</comment>
<evidence type="ECO:0000256" key="6">
    <source>
        <dbReference type="ARBA" id="ARBA00022729"/>
    </source>
</evidence>
<keyword evidence="18" id="KW-1185">Reference proteome</keyword>
<dbReference type="Pfam" id="PF03712">
    <property type="entry name" value="Cu2_monoox_C"/>
    <property type="match status" value="1"/>
</dbReference>
<feature type="disulfide bond" evidence="14">
    <location>
        <begin position="238"/>
        <end position="259"/>
    </location>
</feature>
<dbReference type="EC" id="1.14.17.3" evidence="3"/>
<dbReference type="InterPro" id="IPR014783">
    <property type="entry name" value="Cu2_ascorb_mOase_CS-2"/>
</dbReference>
<proteinExistence type="inferred from homology"/>
<comment type="catalytic activity">
    <reaction evidence="12">
        <text>a [peptide]-C-terminal glycine + 2 L-ascorbate + O2 = a [peptide]-C-terminal (2S)-2-hydroxyglycine + 2 monodehydro-L-ascorbate radical + H2O</text>
        <dbReference type="Rhea" id="RHEA:21452"/>
        <dbReference type="Rhea" id="RHEA-COMP:13486"/>
        <dbReference type="Rhea" id="RHEA-COMP:15321"/>
        <dbReference type="ChEBI" id="CHEBI:15377"/>
        <dbReference type="ChEBI" id="CHEBI:15379"/>
        <dbReference type="ChEBI" id="CHEBI:38290"/>
        <dbReference type="ChEBI" id="CHEBI:59513"/>
        <dbReference type="ChEBI" id="CHEBI:137000"/>
        <dbReference type="ChEBI" id="CHEBI:142768"/>
        <dbReference type="EC" id="1.14.17.3"/>
    </reaction>
</comment>
<feature type="binding site" evidence="13">
    <location>
        <position position="185"/>
    </location>
    <ligand>
        <name>Cu(2+)</name>
        <dbReference type="ChEBI" id="CHEBI:29036"/>
        <label>1</label>
        <note>catalytic</note>
    </ligand>
</feature>
<evidence type="ECO:0000259" key="16">
    <source>
        <dbReference type="Pfam" id="PF03712"/>
    </source>
</evidence>
<dbReference type="PROSITE" id="PS00085">
    <property type="entry name" value="CU2_MONOOXYGENASE_2"/>
    <property type="match status" value="1"/>
</dbReference>
<evidence type="ECO:0000313" key="18">
    <source>
        <dbReference type="Proteomes" id="UP000318571"/>
    </source>
</evidence>
<reference evidence="17 18" key="1">
    <citation type="journal article" date="2018" name="Nat. Ecol. Evol.">
        <title>Genomic signatures of mitonuclear coevolution across populations of Tigriopus californicus.</title>
        <authorList>
            <person name="Barreto F.S."/>
            <person name="Watson E.T."/>
            <person name="Lima T.G."/>
            <person name="Willett C.S."/>
            <person name="Edmands S."/>
            <person name="Li W."/>
            <person name="Burton R.S."/>
        </authorList>
    </citation>
    <scope>NUCLEOTIDE SEQUENCE [LARGE SCALE GENOMIC DNA]</scope>
    <source>
        <strain evidence="17 18">San Diego</strain>
    </source>
</reference>
<evidence type="ECO:0000256" key="2">
    <source>
        <dbReference type="ARBA" id="ARBA00010676"/>
    </source>
</evidence>
<dbReference type="Proteomes" id="UP000318571">
    <property type="component" value="Chromosome 8"/>
</dbReference>
<feature type="binding site" evidence="13">
    <location>
        <position position="41"/>
    </location>
    <ligand>
        <name>Cu(2+)</name>
        <dbReference type="ChEBI" id="CHEBI:29036"/>
        <label>1</label>
        <note>catalytic</note>
    </ligand>
</feature>
<evidence type="ECO:0000256" key="3">
    <source>
        <dbReference type="ARBA" id="ARBA00012689"/>
    </source>
</evidence>
<feature type="disulfide bond" evidence="14">
    <location>
        <begin position="14"/>
        <end position="59"/>
    </location>
</feature>
<keyword evidence="11" id="KW-0325">Glycoprotein</keyword>
<dbReference type="Gene3D" id="2.60.120.310">
    <property type="entry name" value="Copper type II, ascorbate-dependent monooxygenase, N-terminal domain"/>
    <property type="match status" value="1"/>
</dbReference>
<evidence type="ECO:0000256" key="1">
    <source>
        <dbReference type="ARBA" id="ARBA00004613"/>
    </source>
</evidence>
<evidence type="ECO:0000256" key="9">
    <source>
        <dbReference type="ARBA" id="ARBA00023033"/>
    </source>
</evidence>
<dbReference type="SUPFAM" id="SSF49742">
    <property type="entry name" value="PHM/PNGase F"/>
    <property type="match status" value="2"/>
</dbReference>
<feature type="binding site" evidence="13">
    <location>
        <position position="117"/>
    </location>
    <ligand>
        <name>Cu(2+)</name>
        <dbReference type="ChEBI" id="CHEBI:29036"/>
        <label>1</label>
        <note>catalytic</note>
    </ligand>
</feature>
<comment type="subcellular location">
    <subcellularLocation>
        <location evidence="1">Secreted</location>
    </subcellularLocation>
</comment>
<dbReference type="InterPro" id="IPR036939">
    <property type="entry name" value="Cu2_ascorb_mOase_N_sf"/>
</dbReference>
<keyword evidence="4" id="KW-0964">Secreted</keyword>
<protein>
    <recommendedName>
        <fullName evidence="3">peptidylglycine monooxygenase</fullName>
        <ecNumber evidence="3">1.14.17.3</ecNumber>
    </recommendedName>
</protein>
<dbReference type="InterPro" id="IPR024548">
    <property type="entry name" value="Cu2_monoox_C"/>
</dbReference>
<dbReference type="OMA" id="FRVHTHA"/>
<dbReference type="InterPro" id="IPR008977">
    <property type="entry name" value="PHM/PNGase_F_dom_sf"/>
</dbReference>
<sequence>MPFSKPVLPETYLCSPMKLDSTQTNYIVGFRPDAWEKTAHHILIYGCKSPALQEPIYNCGGMTAHTPGYKSSFHPCGEGNEIVYAWAKNAPELNLPEGVGFRVGKGSKIHWLVLQVHYASVDYIPPEGDVSGVYLRYTNVEQPKNAGVFYLGTNGRLPAKTTTFMDSACALYENKVIHPFAFRVHTHGLGRVVSGWKVVGKNQWTLLGKEDPQLPQMFYPVSNNSTLITKGDTIAARCTMVNYRDEAVWVGSTKLNEMCNFYLMYWVDGKDILEGNSCTSVGPPIYSWDGWLLGGGLSNVPKEASSLP</sequence>
<dbReference type="InterPro" id="IPR000323">
    <property type="entry name" value="Cu2_ascorb_mOase_N"/>
</dbReference>
<evidence type="ECO:0000256" key="4">
    <source>
        <dbReference type="ARBA" id="ARBA00022525"/>
    </source>
</evidence>
<organism evidence="17 18">
    <name type="scientific">Tigriopus californicus</name>
    <name type="common">Marine copepod</name>
    <dbReference type="NCBI Taxonomy" id="6832"/>
    <lineage>
        <taxon>Eukaryota</taxon>
        <taxon>Metazoa</taxon>
        <taxon>Ecdysozoa</taxon>
        <taxon>Arthropoda</taxon>
        <taxon>Crustacea</taxon>
        <taxon>Multicrustacea</taxon>
        <taxon>Hexanauplia</taxon>
        <taxon>Copepoda</taxon>
        <taxon>Harpacticoida</taxon>
        <taxon>Harpacticidae</taxon>
        <taxon>Tigriopus</taxon>
    </lineage>
</organism>
<keyword evidence="7" id="KW-0560">Oxidoreductase</keyword>
<evidence type="ECO:0000256" key="5">
    <source>
        <dbReference type="ARBA" id="ARBA00022723"/>
    </source>
</evidence>
<evidence type="ECO:0000256" key="10">
    <source>
        <dbReference type="ARBA" id="ARBA00023157"/>
    </source>
</evidence>
<dbReference type="GO" id="GO:0016020">
    <property type="term" value="C:membrane"/>
    <property type="evidence" value="ECO:0007669"/>
    <property type="project" value="InterPro"/>
</dbReference>
<dbReference type="Gene3D" id="2.60.120.230">
    <property type="match status" value="1"/>
</dbReference>
<gene>
    <name evidence="17" type="ORF">TCAL_11577</name>
</gene>
<evidence type="ECO:0000256" key="14">
    <source>
        <dbReference type="PIRSR" id="PIRSR600720-3"/>
    </source>
</evidence>
<dbReference type="PANTHER" id="PTHR10680:SF14">
    <property type="entry name" value="PEPTIDYL-GLYCINE ALPHA-AMIDATING MONOOXYGENASE"/>
    <property type="match status" value="1"/>
</dbReference>
<keyword evidence="5 13" id="KW-0479">Metal-binding</keyword>
<dbReference type="AlphaFoldDB" id="A0A553N717"/>
<feature type="binding site" evidence="13">
    <location>
        <position position="187"/>
    </location>
    <ligand>
        <name>Cu(2+)</name>
        <dbReference type="ChEBI" id="CHEBI:29036"/>
        <label>1</label>
        <note>catalytic</note>
    </ligand>
</feature>
<feature type="domain" description="Copper type II ascorbate-dependent monooxygenase C-terminal" evidence="16">
    <location>
        <begin position="145"/>
        <end position="288"/>
    </location>
</feature>
<evidence type="ECO:0000256" key="13">
    <source>
        <dbReference type="PIRSR" id="PIRSR600720-2"/>
    </source>
</evidence>
<dbReference type="GO" id="GO:0006518">
    <property type="term" value="P:peptide metabolic process"/>
    <property type="evidence" value="ECO:0007669"/>
    <property type="project" value="InterPro"/>
</dbReference>
<keyword evidence="6" id="KW-0732">Signal</keyword>
<evidence type="ECO:0000256" key="12">
    <source>
        <dbReference type="ARBA" id="ARBA00048431"/>
    </source>
</evidence>
<dbReference type="PANTHER" id="PTHR10680">
    <property type="entry name" value="PEPTIDYL-GLYCINE ALPHA-AMIDATING MONOOXYGENASE"/>
    <property type="match status" value="1"/>
</dbReference>
<keyword evidence="9" id="KW-0503">Monooxygenase</keyword>
<feature type="disulfide bond" evidence="14">
    <location>
        <begin position="47"/>
        <end position="76"/>
    </location>
</feature>
<name>A0A553N717_TIGCA</name>
<evidence type="ECO:0000256" key="8">
    <source>
        <dbReference type="ARBA" id="ARBA00023008"/>
    </source>
</evidence>
<dbReference type="PRINTS" id="PR00790">
    <property type="entry name" value="PAMONOXGNASE"/>
</dbReference>
<dbReference type="GO" id="GO:0005507">
    <property type="term" value="F:copper ion binding"/>
    <property type="evidence" value="ECO:0007669"/>
    <property type="project" value="InterPro"/>
</dbReference>
<keyword evidence="10 14" id="KW-1015">Disulfide bond</keyword>
<dbReference type="GO" id="GO:0005576">
    <property type="term" value="C:extracellular region"/>
    <property type="evidence" value="ECO:0007669"/>
    <property type="project" value="UniProtKB-SubCell"/>
</dbReference>
<accession>A0A553N717</accession>
<evidence type="ECO:0000256" key="11">
    <source>
        <dbReference type="ARBA" id="ARBA00023180"/>
    </source>
</evidence>
<keyword evidence="8 13" id="KW-0186">Copper</keyword>
<evidence type="ECO:0000256" key="7">
    <source>
        <dbReference type="ARBA" id="ARBA00023002"/>
    </source>
</evidence>
<feature type="binding site" evidence="13">
    <location>
        <position position="258"/>
    </location>
    <ligand>
        <name>Cu(2+)</name>
        <dbReference type="ChEBI" id="CHEBI:29036"/>
        <label>1</label>
        <note>catalytic</note>
    </ligand>
</feature>
<dbReference type="FunFam" id="2.60.120.310:FF:000005">
    <property type="entry name" value="Peptidylglycine alpha-hydroxylating monooxygenase"/>
    <property type="match status" value="1"/>
</dbReference>
<evidence type="ECO:0000259" key="15">
    <source>
        <dbReference type="Pfam" id="PF01082"/>
    </source>
</evidence>
<comment type="similarity">
    <text evidence="2">Belongs to the copper type II ascorbate-dependent monooxygenase family.</text>
</comment>
<comment type="caution">
    <text evidence="17">The sequence shown here is derived from an EMBL/GenBank/DDBJ whole genome shotgun (WGS) entry which is preliminary data.</text>
</comment>
<feature type="domain" description="Copper type II ascorbate-dependent monooxygenase N-terminal" evidence="15">
    <location>
        <begin position="6"/>
        <end position="122"/>
    </location>
</feature>
<dbReference type="Pfam" id="PF01082">
    <property type="entry name" value="Cu2_monooxygen"/>
    <property type="match status" value="1"/>
</dbReference>
<dbReference type="InterPro" id="IPR014784">
    <property type="entry name" value="Cu2_ascorb_mOase-like_C"/>
</dbReference>